<feature type="signal peptide" evidence="8">
    <location>
        <begin position="1"/>
        <end position="24"/>
    </location>
</feature>
<dbReference type="InterPro" id="IPR013320">
    <property type="entry name" value="ConA-like_dom_sf"/>
</dbReference>
<keyword evidence="3 6" id="KW-0479">Metal-binding</keyword>
<dbReference type="SUPFAM" id="SSF49899">
    <property type="entry name" value="Concanavalin A-like lectins/glucanases"/>
    <property type="match status" value="1"/>
</dbReference>
<dbReference type="InterPro" id="IPR003367">
    <property type="entry name" value="Thrombospondin_3-like_rpt"/>
</dbReference>
<reference evidence="13" key="1">
    <citation type="journal article" date="2019" name="Int. J. Syst. Evol. Microbiol.">
        <title>The Global Catalogue of Microorganisms (GCM) 10K type strain sequencing project: providing services to taxonomists for standard genome sequencing and annotation.</title>
        <authorList>
            <consortium name="The Broad Institute Genomics Platform"/>
            <consortium name="The Broad Institute Genome Sequencing Center for Infectious Disease"/>
            <person name="Wu L."/>
            <person name="Ma J."/>
        </authorList>
    </citation>
    <scope>NUCLEOTIDE SEQUENCE [LARGE SCALE GENOMIC DNA]</scope>
    <source>
        <strain evidence="13">JCM 14331</strain>
    </source>
</reference>
<dbReference type="InterPro" id="IPR008979">
    <property type="entry name" value="Galactose-bd-like_sf"/>
</dbReference>
<evidence type="ECO:0000259" key="11">
    <source>
        <dbReference type="PROSITE" id="PS52005"/>
    </source>
</evidence>
<gene>
    <name evidence="12" type="ORF">GCM10009098_33090</name>
</gene>
<evidence type="ECO:0000256" key="2">
    <source>
        <dbReference type="ARBA" id="ARBA00022617"/>
    </source>
</evidence>
<dbReference type="Gene3D" id="2.60.120.200">
    <property type="match status" value="1"/>
</dbReference>
<keyword evidence="2 6" id="KW-0349">Heme</keyword>
<dbReference type="Pfam" id="PF22184">
    <property type="entry name" value="CBM_56"/>
    <property type="match status" value="1"/>
</dbReference>
<feature type="compositionally biased region" description="Acidic residues" evidence="7">
    <location>
        <begin position="622"/>
        <end position="643"/>
    </location>
</feature>
<evidence type="ECO:0000259" key="9">
    <source>
        <dbReference type="PROSITE" id="PS51007"/>
    </source>
</evidence>
<comment type="caution">
    <text evidence="12">The sequence shown here is derived from an EMBL/GenBank/DDBJ whole genome shotgun (WGS) entry which is preliminary data.</text>
</comment>
<dbReference type="SUPFAM" id="SSF103647">
    <property type="entry name" value="TSP type-3 repeat"/>
    <property type="match status" value="2"/>
</dbReference>
<dbReference type="InterPro" id="IPR000757">
    <property type="entry name" value="Beta-glucanase-like"/>
</dbReference>
<evidence type="ECO:0000256" key="4">
    <source>
        <dbReference type="ARBA" id="ARBA00022729"/>
    </source>
</evidence>
<proteinExistence type="inferred from homology"/>
<dbReference type="Proteomes" id="UP001501169">
    <property type="component" value="Unassembled WGS sequence"/>
</dbReference>
<dbReference type="InterPro" id="IPR010538">
    <property type="entry name" value="DHOR"/>
</dbReference>
<dbReference type="Pfam" id="PF02412">
    <property type="entry name" value="TSP_3"/>
    <property type="match status" value="2"/>
</dbReference>
<sequence>MQMKTMIRTSLALCGLLLTQPASADVSNPQIGNLLFEDNFNSLNSNNWTPNEGDGCAIGLCGWGNQELQWYSSNNLSIEDVPGEPGNKALVFQARNDNIGGRAFSSGKIDSQHKLAVQYGMIEVRMRVPDLATGLWPAAWMLGTSTASWPAKGEIDMMEMGHRAQARADSGHAGANINSYVGANAIFYADAACVPENPTCAAMTAWQTDNAYVAAQPLSNRFVTYRTYWTDSQLRFTVVDNGVEYDMYDAPISITAESSELQQPFYLLANLAVGGNFTDAANNSQVTAPLPGKMYLDYIRVYQLNGQGQVFSGNINPPETGSFGVFTDSTAVSNSLQPGVSSDIYIWNQSSVVAGNTAPAEGNNVIAWQYVAPNQWFGGGVHVRQLRDMSNFADGTVSFRIKIPADVSFRIGIADDYTNQNWITFPANESKYGLVRNGQWGQVTIPVADLRGSLIALQALSGMFYIASVDGQLPGYSFQFAIDDIVWHGGGNSNQQADTDGDGVPDSADQCSNTAPGAAVDANGCPTASGAFGVAQTSADSVRFFVNSSSWADVHYTVNSGGQINVAMQQASGVNQYTVSNLSAGAELNYFFTYWDTANGYAVDTPWQSYTLGSGVNPQPDPDPDPQPEPGQDSDGDGVEDALDNCSGTPSGVPVNANGCPLTSVDVVPLYSASTVLEPAIQFDRGDALVTRFSDRARDRHAKENHFQAYDHYLTFYWEDRTAAIEIVDYVAKGGSGIRMNVVTQNKLDDLQAENRWWYIGVNTLAEFCGNGVMNMVDYTHYWKEESYNCREGRPIQVGDKLEFEISQFLDAAILPRGRSNYYGTTFLYIVGQGIVPWDVTDKQVFQPGNYLQRDSIPVPAAARLGGDTTLHVQMTAEPDGHFQQMATNLGYDNGQPFVLGRRVHHSSAVDGSHDEHAENGVFTDMAGLSGSHYINDRCAGCHVRNGRAAVAAIGESLDKWVFKVADAGGNPHPQLGRVLQSKTNGSASSEGNVSIASFTESNGLRKPNYQFSGVVPQLFSARIAPQLNGMGLLEAIPEAAILALEDENDSNGDGISGRAQRVVDPQSGDTRLGRFGYKAATASVRHQVAAALNTDMGVMTAMFSSPDCGSSQSGCASSGRQLPEQHLDNLVKYVSLLGVRPQRDYNDAQVIQGKNVFRNIGCNGCHTESHQTSSFHPLAELRDQTIYPYTDLLLHDMGPGLADNLGEGNASGAEWRTAPLWGLGLSACVTGGVAGGRGWDAFGLDGYEYCTPQHSYLHDGRARSIDEAIRWHGGEGQASNDNYQALPDNERNALLAFLNSL</sequence>
<feature type="domain" description="Cytochrome c" evidence="9">
    <location>
        <begin position="1149"/>
        <end position="1302"/>
    </location>
</feature>
<dbReference type="Gene3D" id="1.10.760.10">
    <property type="entry name" value="Cytochrome c-like domain"/>
    <property type="match status" value="1"/>
</dbReference>
<evidence type="ECO:0000256" key="7">
    <source>
        <dbReference type="SAM" id="MobiDB-lite"/>
    </source>
</evidence>
<dbReference type="CDD" id="cd08023">
    <property type="entry name" value="GH16_laminarinase_like"/>
    <property type="match status" value="1"/>
</dbReference>
<evidence type="ECO:0000313" key="13">
    <source>
        <dbReference type="Proteomes" id="UP001501169"/>
    </source>
</evidence>
<dbReference type="Gene3D" id="2.60.120.430">
    <property type="entry name" value="Galactose-binding lectin"/>
    <property type="match status" value="1"/>
</dbReference>
<dbReference type="SUPFAM" id="SSF49785">
    <property type="entry name" value="Galactose-binding domain-like"/>
    <property type="match status" value="1"/>
</dbReference>
<organism evidence="12 13">
    <name type="scientific">Rheinheimera aquimaris</name>
    <dbReference type="NCBI Taxonomy" id="412437"/>
    <lineage>
        <taxon>Bacteria</taxon>
        <taxon>Pseudomonadati</taxon>
        <taxon>Pseudomonadota</taxon>
        <taxon>Gammaproteobacteria</taxon>
        <taxon>Chromatiales</taxon>
        <taxon>Chromatiaceae</taxon>
        <taxon>Rheinheimera</taxon>
    </lineage>
</organism>
<evidence type="ECO:0000256" key="1">
    <source>
        <dbReference type="ARBA" id="ARBA00006865"/>
    </source>
</evidence>
<dbReference type="InterPro" id="IPR036909">
    <property type="entry name" value="Cyt_c-like_dom_sf"/>
</dbReference>
<dbReference type="Pfam" id="PF26113">
    <property type="entry name" value="GH16_XgeA"/>
    <property type="match status" value="1"/>
</dbReference>
<keyword evidence="13" id="KW-1185">Reference proteome</keyword>
<dbReference type="EMBL" id="BAAAEO010000005">
    <property type="protein sequence ID" value="GAA0562333.1"/>
    <property type="molecule type" value="Genomic_DNA"/>
</dbReference>
<keyword evidence="5 6" id="KW-0408">Iron</keyword>
<feature type="domain" description="GH16" evidence="10">
    <location>
        <begin position="21"/>
        <end position="307"/>
    </location>
</feature>
<dbReference type="InterPro" id="IPR028974">
    <property type="entry name" value="TSP_type-3_rpt"/>
</dbReference>
<evidence type="ECO:0000256" key="3">
    <source>
        <dbReference type="ARBA" id="ARBA00022723"/>
    </source>
</evidence>
<dbReference type="PROSITE" id="PS51007">
    <property type="entry name" value="CYTC"/>
    <property type="match status" value="1"/>
</dbReference>
<dbReference type="InterPro" id="IPR009056">
    <property type="entry name" value="Cyt_c-like_dom"/>
</dbReference>
<protein>
    <recommendedName>
        <fullName evidence="14">CxxC motif-containing protein, DUF1111 family</fullName>
    </recommendedName>
</protein>
<name>A0ABP3PAW6_9GAMM</name>
<evidence type="ECO:0000256" key="5">
    <source>
        <dbReference type="ARBA" id="ARBA00023004"/>
    </source>
</evidence>
<keyword evidence="4 8" id="KW-0732">Signal</keyword>
<dbReference type="PROSITE" id="PS51762">
    <property type="entry name" value="GH16_2"/>
    <property type="match status" value="1"/>
</dbReference>
<evidence type="ECO:0000313" key="12">
    <source>
        <dbReference type="EMBL" id="GAA0562333.1"/>
    </source>
</evidence>
<feature type="region of interest" description="Disordered" evidence="7">
    <location>
        <begin position="611"/>
        <end position="655"/>
    </location>
</feature>
<dbReference type="PANTHER" id="PTHR10963:SF55">
    <property type="entry name" value="GLYCOSIDE HYDROLASE FAMILY 16 PROTEIN"/>
    <property type="match status" value="1"/>
</dbReference>
<feature type="region of interest" description="Disordered" evidence="7">
    <location>
        <begin position="491"/>
        <end position="515"/>
    </location>
</feature>
<feature type="chain" id="PRO_5045392720" description="CxxC motif-containing protein, DUF1111 family" evidence="8">
    <location>
        <begin position="25"/>
        <end position="1302"/>
    </location>
</feature>
<feature type="domain" description="CBM56" evidence="11">
    <location>
        <begin position="521"/>
        <end position="612"/>
    </location>
</feature>
<evidence type="ECO:0000256" key="6">
    <source>
        <dbReference type="PROSITE-ProRule" id="PRU00433"/>
    </source>
</evidence>
<evidence type="ECO:0000259" key="10">
    <source>
        <dbReference type="PROSITE" id="PS51762"/>
    </source>
</evidence>
<dbReference type="PROSITE" id="PS52005">
    <property type="entry name" value="CBM56"/>
    <property type="match status" value="1"/>
</dbReference>
<dbReference type="SUPFAM" id="SSF46626">
    <property type="entry name" value="Cytochrome c"/>
    <property type="match status" value="1"/>
</dbReference>
<dbReference type="Pfam" id="PF06537">
    <property type="entry name" value="DHOR"/>
    <property type="match status" value="1"/>
</dbReference>
<dbReference type="InterPro" id="IPR047569">
    <property type="entry name" value="CBM56"/>
</dbReference>
<dbReference type="InterPro" id="IPR050546">
    <property type="entry name" value="Glycosyl_Hydrlase_16"/>
</dbReference>
<evidence type="ECO:0008006" key="14">
    <source>
        <dbReference type="Google" id="ProtNLM"/>
    </source>
</evidence>
<comment type="similarity">
    <text evidence="1">Belongs to the glycosyl hydrolase 16 family.</text>
</comment>
<accession>A0ABP3PAW6</accession>
<evidence type="ECO:0000256" key="8">
    <source>
        <dbReference type="SAM" id="SignalP"/>
    </source>
</evidence>
<dbReference type="PANTHER" id="PTHR10963">
    <property type="entry name" value="GLYCOSYL HYDROLASE-RELATED"/>
    <property type="match status" value="1"/>
</dbReference>